<dbReference type="RefSeq" id="WP_394395309.1">
    <property type="nucleotide sequence ID" value="NZ_JBIENY010000417.1"/>
</dbReference>
<comment type="caution">
    <text evidence="1">The sequence shown here is derived from an EMBL/GenBank/DDBJ whole genome shotgun (WGS) entry which is preliminary data.</text>
</comment>
<accession>A0ABW7E902</accession>
<sequence length="150" mass="16300">MPIRPENRHRYPPDWPQISLAIKERAGWRCECEGECGRDTHPGRCTNRHGNPAYGTGSTVCLTTAHLDHTPEHCDPDNLRAMCQGCHLHHDAGHHAVTRAQTRARALADAGQLDLDVGPPAAPVMPPARPQTALPAAPSAATEQLLLDLH</sequence>
<evidence type="ECO:0000313" key="2">
    <source>
        <dbReference type="Proteomes" id="UP001605990"/>
    </source>
</evidence>
<reference evidence="1 2" key="1">
    <citation type="submission" date="2024-10" db="EMBL/GenBank/DDBJ databases">
        <title>Draft genome assembly of a novel steroid transforming actinomycete isolated from African clawed frog Xenopus laevis.</title>
        <authorList>
            <person name="Bragin E."/>
            <person name="Kollerov V."/>
            <person name="Donova M.V."/>
        </authorList>
    </citation>
    <scope>NUCLEOTIDE SEQUENCE [LARGE SCALE GENOMIC DNA]</scope>
    <source>
        <strain evidence="1 2">MTOC-St3</strain>
    </source>
</reference>
<dbReference type="EMBL" id="JBIENY010000417">
    <property type="protein sequence ID" value="MFG6299384.1"/>
    <property type="molecule type" value="Genomic_DNA"/>
</dbReference>
<evidence type="ECO:0000313" key="1">
    <source>
        <dbReference type="EMBL" id="MFG6299384.1"/>
    </source>
</evidence>
<evidence type="ECO:0008006" key="3">
    <source>
        <dbReference type="Google" id="ProtNLM"/>
    </source>
</evidence>
<organism evidence="1 2">
    <name type="scientific">Streptomyces rochei</name>
    <name type="common">Streptomyces parvullus</name>
    <dbReference type="NCBI Taxonomy" id="1928"/>
    <lineage>
        <taxon>Bacteria</taxon>
        <taxon>Bacillati</taxon>
        <taxon>Actinomycetota</taxon>
        <taxon>Actinomycetes</taxon>
        <taxon>Kitasatosporales</taxon>
        <taxon>Streptomycetaceae</taxon>
        <taxon>Streptomyces</taxon>
        <taxon>Streptomyces rochei group</taxon>
    </lineage>
</organism>
<protein>
    <recommendedName>
        <fullName evidence="3">HNH endonuclease</fullName>
    </recommendedName>
</protein>
<proteinExistence type="predicted"/>
<keyword evidence="2" id="KW-1185">Reference proteome</keyword>
<gene>
    <name evidence="1" type="ORF">ACGU38_29000</name>
</gene>
<name>A0ABW7E902_STRRO</name>
<dbReference type="Proteomes" id="UP001605990">
    <property type="component" value="Unassembled WGS sequence"/>
</dbReference>